<evidence type="ECO:0000313" key="5">
    <source>
        <dbReference type="Proteomes" id="UP000076079"/>
    </source>
</evidence>
<dbReference type="Proteomes" id="UP000076079">
    <property type="component" value="Chromosome"/>
</dbReference>
<evidence type="ECO:0000256" key="2">
    <source>
        <dbReference type="PROSITE-ProRule" id="PRU00169"/>
    </source>
</evidence>
<reference evidence="5" key="2">
    <citation type="submission" date="2016-04" db="EMBL/GenBank/DDBJ databases">
        <title>First Complete Genome Sequence of a Subdivision 6 Acidobacterium.</title>
        <authorList>
            <person name="Huang S."/>
            <person name="Vieira S."/>
            <person name="Bunk B."/>
            <person name="Riedel T."/>
            <person name="Sproeer C."/>
            <person name="Overmann J."/>
        </authorList>
    </citation>
    <scope>NUCLEOTIDE SEQUENCE [LARGE SCALE GENOMIC DNA]</scope>
    <source>
        <strain evidence="5">DSM 100886 HEG_-6_39</strain>
    </source>
</reference>
<dbReference type="OrthoDB" id="120990at2"/>
<organism evidence="4 5">
    <name type="scientific">Luteitalea pratensis</name>
    <dbReference type="NCBI Taxonomy" id="1855912"/>
    <lineage>
        <taxon>Bacteria</taxon>
        <taxon>Pseudomonadati</taxon>
        <taxon>Acidobacteriota</taxon>
        <taxon>Vicinamibacteria</taxon>
        <taxon>Vicinamibacterales</taxon>
        <taxon>Vicinamibacteraceae</taxon>
        <taxon>Luteitalea</taxon>
    </lineage>
</organism>
<keyword evidence="1" id="KW-0238">DNA-binding</keyword>
<dbReference type="GO" id="GO:0032993">
    <property type="term" value="C:protein-DNA complex"/>
    <property type="evidence" value="ECO:0007669"/>
    <property type="project" value="TreeGrafter"/>
</dbReference>
<dbReference type="Gene3D" id="3.40.50.2300">
    <property type="match status" value="1"/>
</dbReference>
<dbReference type="InterPro" id="IPR039420">
    <property type="entry name" value="WalR-like"/>
</dbReference>
<feature type="modified residue" description="4-aspartylphosphate" evidence="2">
    <location>
        <position position="60"/>
    </location>
</feature>
<keyword evidence="2" id="KW-0597">Phosphoprotein</keyword>
<evidence type="ECO:0000313" key="4">
    <source>
        <dbReference type="EMBL" id="AMY10442.1"/>
    </source>
</evidence>
<dbReference type="GO" id="GO:0006355">
    <property type="term" value="P:regulation of DNA-templated transcription"/>
    <property type="evidence" value="ECO:0007669"/>
    <property type="project" value="TreeGrafter"/>
</dbReference>
<dbReference type="InterPro" id="IPR001789">
    <property type="entry name" value="Sig_transdc_resp-reg_receiver"/>
</dbReference>
<dbReference type="RefSeq" id="WP_110172082.1">
    <property type="nucleotide sequence ID" value="NZ_CP015136.1"/>
</dbReference>
<dbReference type="SMART" id="SM00448">
    <property type="entry name" value="REC"/>
    <property type="match status" value="1"/>
</dbReference>
<dbReference type="GO" id="GO:0000976">
    <property type="term" value="F:transcription cis-regulatory region binding"/>
    <property type="evidence" value="ECO:0007669"/>
    <property type="project" value="TreeGrafter"/>
</dbReference>
<dbReference type="SUPFAM" id="SSF52172">
    <property type="entry name" value="CheY-like"/>
    <property type="match status" value="1"/>
</dbReference>
<dbReference type="Pfam" id="PF00072">
    <property type="entry name" value="Response_reg"/>
    <property type="match status" value="1"/>
</dbReference>
<dbReference type="GO" id="GO:0005829">
    <property type="term" value="C:cytosol"/>
    <property type="evidence" value="ECO:0007669"/>
    <property type="project" value="TreeGrafter"/>
</dbReference>
<keyword evidence="5" id="KW-1185">Reference proteome</keyword>
<dbReference type="PANTHER" id="PTHR48111:SF50">
    <property type="entry name" value="KDP OPERON TRANSCRIPTIONAL REGULATORY PROTEIN KDPE"/>
    <property type="match status" value="1"/>
</dbReference>
<proteinExistence type="predicted"/>
<gene>
    <name evidence="4" type="primary">zraR_13</name>
    <name evidence="4" type="ORF">LuPra_03672</name>
</gene>
<dbReference type="EMBL" id="CP015136">
    <property type="protein sequence ID" value="AMY10442.1"/>
    <property type="molecule type" value="Genomic_DNA"/>
</dbReference>
<dbReference type="STRING" id="1855912.LuPra_03672"/>
<dbReference type="GO" id="GO:0000156">
    <property type="term" value="F:phosphorelay response regulator activity"/>
    <property type="evidence" value="ECO:0007669"/>
    <property type="project" value="TreeGrafter"/>
</dbReference>
<evidence type="ECO:0000259" key="3">
    <source>
        <dbReference type="PROSITE" id="PS50110"/>
    </source>
</evidence>
<reference evidence="4 5" key="1">
    <citation type="journal article" date="2016" name="Genome Announc.">
        <title>First Complete Genome Sequence of a Subdivision 6 Acidobacterium Strain.</title>
        <authorList>
            <person name="Huang S."/>
            <person name="Vieira S."/>
            <person name="Bunk B."/>
            <person name="Riedel T."/>
            <person name="Sproer C."/>
            <person name="Overmann J."/>
        </authorList>
    </citation>
    <scope>NUCLEOTIDE SEQUENCE [LARGE SCALE GENOMIC DNA]</scope>
    <source>
        <strain evidence="5">DSM 100886 HEG_-6_39</strain>
    </source>
</reference>
<evidence type="ECO:0000256" key="1">
    <source>
        <dbReference type="ARBA" id="ARBA00023125"/>
    </source>
</evidence>
<sequence length="175" mass="19378">MTQGQERQAVLIVEDEADIRELLSEYFRARGFDVAGAADGRAAVQAIERDPERFSLIITDLHLPGADGLAVLRAARAANPAVYVVIVTGFASLDSAIQAVRLGAYDYLTKPFSLGQIDVVLQRIHDIQMLHAENKRLTRQVSQRDAVDLRQALLMRLDGIETRLTRIEAALRARS</sequence>
<protein>
    <submittedName>
        <fullName evidence="4">Transcriptional regulatory protein ZraR</fullName>
    </submittedName>
</protein>
<dbReference type="InterPro" id="IPR011006">
    <property type="entry name" value="CheY-like_superfamily"/>
</dbReference>
<accession>A0A143PPA6</accession>
<dbReference type="KEGG" id="abac:LuPra_03672"/>
<feature type="domain" description="Response regulatory" evidence="3">
    <location>
        <begin position="9"/>
        <end position="125"/>
    </location>
</feature>
<name>A0A143PPA6_LUTPR</name>
<dbReference type="AlphaFoldDB" id="A0A143PPA6"/>
<dbReference type="PANTHER" id="PTHR48111">
    <property type="entry name" value="REGULATOR OF RPOS"/>
    <property type="match status" value="1"/>
</dbReference>
<dbReference type="PROSITE" id="PS50110">
    <property type="entry name" value="RESPONSE_REGULATORY"/>
    <property type="match status" value="1"/>
</dbReference>